<protein>
    <submittedName>
        <fullName evidence="1">HAD hydrolase, family IA, variant 3</fullName>
    </submittedName>
</protein>
<evidence type="ECO:0000313" key="1">
    <source>
        <dbReference type="EMBL" id="KXA18241.1"/>
    </source>
</evidence>
<dbReference type="SFLD" id="SFLDS00003">
    <property type="entry name" value="Haloacid_Dehalogenase"/>
    <property type="match status" value="1"/>
</dbReference>
<comment type="caution">
    <text evidence="1">The sequence shown here is derived from an EMBL/GenBank/DDBJ whole genome shotgun (WGS) entry which is preliminary data.</text>
</comment>
<dbReference type="PATRIC" id="fig|2702.99.peg.643"/>
<dbReference type="NCBIfam" id="TIGR01509">
    <property type="entry name" value="HAD-SF-IA-v3"/>
    <property type="match status" value="1"/>
</dbReference>
<dbReference type="AlphaFoldDB" id="A0A133NPK9"/>
<dbReference type="Proteomes" id="UP000070558">
    <property type="component" value="Unassembled WGS sequence"/>
</dbReference>
<evidence type="ECO:0000313" key="2">
    <source>
        <dbReference type="Proteomes" id="UP000070558"/>
    </source>
</evidence>
<organism evidence="1 2">
    <name type="scientific">Gardnerella vaginalis</name>
    <dbReference type="NCBI Taxonomy" id="2702"/>
    <lineage>
        <taxon>Bacteria</taxon>
        <taxon>Bacillati</taxon>
        <taxon>Actinomycetota</taxon>
        <taxon>Actinomycetes</taxon>
        <taxon>Bifidobacteriales</taxon>
        <taxon>Bifidobacteriaceae</taxon>
        <taxon>Gardnerella</taxon>
    </lineage>
</organism>
<accession>A0A133NPK9</accession>
<dbReference type="PANTHER" id="PTHR18901">
    <property type="entry name" value="2-DEOXYGLUCOSE-6-PHOSPHATE PHOSPHATASE 2"/>
    <property type="match status" value="1"/>
</dbReference>
<dbReference type="Pfam" id="PF00702">
    <property type="entry name" value="Hydrolase"/>
    <property type="match status" value="1"/>
</dbReference>
<dbReference type="SUPFAM" id="SSF56784">
    <property type="entry name" value="HAD-like"/>
    <property type="match status" value="1"/>
</dbReference>
<dbReference type="EMBL" id="LRQA01000034">
    <property type="protein sequence ID" value="KXA18241.1"/>
    <property type="molecule type" value="Genomic_DNA"/>
</dbReference>
<reference evidence="1 2" key="1">
    <citation type="submission" date="2016-01" db="EMBL/GenBank/DDBJ databases">
        <authorList>
            <person name="Oliw E.H."/>
        </authorList>
    </citation>
    <scope>NUCLEOTIDE SEQUENCE [LARGE SCALE GENOMIC DNA]</scope>
    <source>
        <strain evidence="1 2">GED7760B</strain>
    </source>
</reference>
<dbReference type="Gene3D" id="3.40.50.1000">
    <property type="entry name" value="HAD superfamily/HAD-like"/>
    <property type="match status" value="1"/>
</dbReference>
<dbReference type="InterPro" id="IPR036412">
    <property type="entry name" value="HAD-like_sf"/>
</dbReference>
<proteinExistence type="predicted"/>
<name>A0A133NPK9_GARVA</name>
<dbReference type="PANTHER" id="PTHR18901:SF38">
    <property type="entry name" value="PSEUDOURIDINE-5'-PHOSPHATASE"/>
    <property type="match status" value="1"/>
</dbReference>
<dbReference type="Gene3D" id="1.10.150.240">
    <property type="entry name" value="Putative phosphatase, domain 2"/>
    <property type="match status" value="1"/>
</dbReference>
<dbReference type="SFLD" id="SFLDG01129">
    <property type="entry name" value="C1.5:_HAD__Beta-PGM__Phosphata"/>
    <property type="match status" value="1"/>
</dbReference>
<keyword evidence="1" id="KW-0378">Hydrolase</keyword>
<sequence>MATSATEENALTELTAQKSAIEMAAAANRKLAAVFWDMDGTLIDSEPYWHESEIKIAKEHGGEWSEELAWQYSGGSLKDVAEAMIARGTKMGVEEIGNAMVDYVAERESAEVPWVPDVLDLLQKLADAKIPSILVSNSPRRLVENIVNHAPKGAFAGFICGDDGYATKPSPEPYLAAGRLLGISAQNIKYCIAIEDSFAGLKSAAASGATTLAQRAYSNLDVSGGPQFADLNGYKDLTPQALERYIVDRLAQ</sequence>
<dbReference type="InterPro" id="IPR023198">
    <property type="entry name" value="PGP-like_dom2"/>
</dbReference>
<dbReference type="CDD" id="cd07505">
    <property type="entry name" value="HAD_BPGM-like"/>
    <property type="match status" value="1"/>
</dbReference>
<dbReference type="InterPro" id="IPR023214">
    <property type="entry name" value="HAD_sf"/>
</dbReference>
<dbReference type="InterPro" id="IPR006439">
    <property type="entry name" value="HAD-SF_hydro_IA"/>
</dbReference>
<dbReference type="GO" id="GO:0016787">
    <property type="term" value="F:hydrolase activity"/>
    <property type="evidence" value="ECO:0007669"/>
    <property type="project" value="UniProtKB-KW"/>
</dbReference>
<gene>
    <name evidence="1" type="ORF">HMPREF3216_00657</name>
</gene>